<dbReference type="Proteomes" id="UP000075609">
    <property type="component" value="Unassembled WGS sequence"/>
</dbReference>
<protein>
    <submittedName>
        <fullName evidence="2">VSK receptor</fullName>
    </submittedName>
</protein>
<accession>A0ABR5W4H9</accession>
<evidence type="ECO:0000313" key="2">
    <source>
        <dbReference type="EMBL" id="KYN88502.1"/>
    </source>
</evidence>
<dbReference type="InterPro" id="IPR019670">
    <property type="entry name" value="DUF2523"/>
</dbReference>
<evidence type="ECO:0000256" key="1">
    <source>
        <dbReference type="SAM" id="Phobius"/>
    </source>
</evidence>
<keyword evidence="1" id="KW-1133">Transmembrane helix</keyword>
<reference evidence="2 3" key="1">
    <citation type="submission" date="2015-12" db="EMBL/GenBank/DDBJ databases">
        <authorList>
            <person name="Tarr C.L."/>
            <person name="Gladney L.M."/>
        </authorList>
    </citation>
    <scope>NUCLEOTIDE SEQUENCE [LARGE SCALE GENOMIC DNA]</scope>
    <source>
        <strain evidence="2 3">1048-83</strain>
    </source>
</reference>
<dbReference type="RefSeq" id="WP_061899579.1">
    <property type="nucleotide sequence ID" value="NZ_LOBP01000113.1"/>
</dbReference>
<keyword evidence="3" id="KW-1185">Reference proteome</keyword>
<feature type="transmembrane region" description="Helical" evidence="1">
    <location>
        <begin position="69"/>
        <end position="94"/>
    </location>
</feature>
<keyword evidence="1" id="KW-0812">Transmembrane</keyword>
<organism evidence="2 3">
    <name type="scientific">Vibrio cidicii</name>
    <dbReference type="NCBI Taxonomy" id="1763883"/>
    <lineage>
        <taxon>Bacteria</taxon>
        <taxon>Pseudomonadati</taxon>
        <taxon>Pseudomonadota</taxon>
        <taxon>Gammaproteobacteria</taxon>
        <taxon>Vibrionales</taxon>
        <taxon>Vibrionaceae</taxon>
        <taxon>Vibrio</taxon>
    </lineage>
</organism>
<gene>
    <name evidence="2" type="ORF">ATY35_11960</name>
</gene>
<evidence type="ECO:0000313" key="3">
    <source>
        <dbReference type="Proteomes" id="UP000075609"/>
    </source>
</evidence>
<dbReference type="Pfam" id="PF10734">
    <property type="entry name" value="DUF2523"/>
    <property type="match status" value="1"/>
</dbReference>
<comment type="caution">
    <text evidence="2">The sequence shown here is derived from an EMBL/GenBank/DDBJ whole genome shotgun (WGS) entry which is preliminary data.</text>
</comment>
<sequence length="104" mass="11742">MEWIVDLFNQLLEFLYRLLISLVDMLKDLFIWLLDGVMSAVGVLLQQCLDLIKPIPISEYLTGIPSDVAWILSVIGIPQCIGIIMTAITIRILLQLIPFTRLGS</sequence>
<keyword evidence="1" id="KW-0472">Membrane</keyword>
<dbReference type="EMBL" id="LOBP01000113">
    <property type="protein sequence ID" value="KYN88502.1"/>
    <property type="molecule type" value="Genomic_DNA"/>
</dbReference>
<keyword evidence="2" id="KW-0675">Receptor</keyword>
<name>A0ABR5W4H9_9VIBR</name>
<proteinExistence type="predicted"/>